<dbReference type="InterPro" id="IPR016181">
    <property type="entry name" value="Acyl_CoA_acyltransferase"/>
</dbReference>
<dbReference type="Pfam" id="PF00583">
    <property type="entry name" value="Acetyltransf_1"/>
    <property type="match status" value="1"/>
</dbReference>
<dbReference type="AlphaFoldDB" id="A0A0P0RRT7"/>
<dbReference type="Gene3D" id="3.40.630.30">
    <property type="match status" value="1"/>
</dbReference>
<keyword evidence="1 4" id="KW-0808">Transferase</keyword>
<evidence type="ECO:0000313" key="4">
    <source>
        <dbReference type="EMBL" id="ALL71642.1"/>
    </source>
</evidence>
<evidence type="ECO:0000256" key="2">
    <source>
        <dbReference type="ARBA" id="ARBA00023315"/>
    </source>
</evidence>
<dbReference type="InterPro" id="IPR050832">
    <property type="entry name" value="Bact_Acetyltransf"/>
</dbReference>
<keyword evidence="4" id="KW-0614">Plasmid</keyword>
<gene>
    <name evidence="4" type="ORF">K788_0007357</name>
</gene>
<evidence type="ECO:0000256" key="1">
    <source>
        <dbReference type="ARBA" id="ARBA00022679"/>
    </source>
</evidence>
<name>A0A0P0RRT7_9BURK</name>
<geneLocation type="plasmid" evidence="5"/>
<dbReference type="EMBL" id="CP012748">
    <property type="protein sequence ID" value="ALL71642.1"/>
    <property type="molecule type" value="Genomic_DNA"/>
</dbReference>
<dbReference type="Proteomes" id="UP000019146">
    <property type="component" value="Plasmid unnamed"/>
</dbReference>
<sequence>MLVARYVRCSNVQVSKERLMLMDRQIRRTVAADYPEICSWITDAAVCRQWAGPAIAFPLQCDLMATELVKEGQRSFSLVEGGGVAGFGQFWVIEPGAVHIGRVIVSPRRRSRGIGRYLVQALVTEGMTSTGASRATLRVARGNDHAEALYASMGFEAVPERSTPDVLFMQRFA</sequence>
<protein>
    <submittedName>
        <fullName evidence="4">Aminoglycoside N6'-acetyltransferase</fullName>
    </submittedName>
</protein>
<dbReference type="CDD" id="cd04301">
    <property type="entry name" value="NAT_SF"/>
    <property type="match status" value="1"/>
</dbReference>
<reference evidence="4 5" key="1">
    <citation type="journal article" date="2014" name="Genome Announc.">
        <title>Draft Genome Sequence of the Haloacid-Degrading Burkholderia caribensis Strain MBA4.</title>
        <authorList>
            <person name="Pan Y."/>
            <person name="Kong K.F."/>
            <person name="Tsang J.S."/>
        </authorList>
    </citation>
    <scope>NUCLEOTIDE SEQUENCE [LARGE SCALE GENOMIC DNA]</scope>
    <source>
        <strain evidence="4 5">MBA4</strain>
        <plasmid evidence="5">Plasmid</plasmid>
    </source>
</reference>
<dbReference type="KEGG" id="bcai:K788_0007357"/>
<evidence type="ECO:0000259" key="3">
    <source>
        <dbReference type="PROSITE" id="PS51186"/>
    </source>
</evidence>
<proteinExistence type="predicted"/>
<dbReference type="PANTHER" id="PTHR43877">
    <property type="entry name" value="AMINOALKYLPHOSPHONATE N-ACETYLTRANSFERASE-RELATED-RELATED"/>
    <property type="match status" value="1"/>
</dbReference>
<organism evidence="4 5">
    <name type="scientific">Paraburkholderia caribensis MBA4</name>
    <dbReference type="NCBI Taxonomy" id="1323664"/>
    <lineage>
        <taxon>Bacteria</taxon>
        <taxon>Pseudomonadati</taxon>
        <taxon>Pseudomonadota</taxon>
        <taxon>Betaproteobacteria</taxon>
        <taxon>Burkholderiales</taxon>
        <taxon>Burkholderiaceae</taxon>
        <taxon>Paraburkholderia</taxon>
    </lineage>
</organism>
<accession>A0A0P0RRT7</accession>
<dbReference type="SUPFAM" id="SSF55729">
    <property type="entry name" value="Acyl-CoA N-acyltransferases (Nat)"/>
    <property type="match status" value="1"/>
</dbReference>
<feature type="domain" description="N-acetyltransferase" evidence="3">
    <location>
        <begin position="24"/>
        <end position="173"/>
    </location>
</feature>
<dbReference type="GO" id="GO:0016747">
    <property type="term" value="F:acyltransferase activity, transferring groups other than amino-acyl groups"/>
    <property type="evidence" value="ECO:0007669"/>
    <property type="project" value="InterPro"/>
</dbReference>
<keyword evidence="2" id="KW-0012">Acyltransferase</keyword>
<dbReference type="InterPro" id="IPR000182">
    <property type="entry name" value="GNAT_dom"/>
</dbReference>
<evidence type="ECO:0000313" key="5">
    <source>
        <dbReference type="Proteomes" id="UP000019146"/>
    </source>
</evidence>
<dbReference type="PROSITE" id="PS51186">
    <property type="entry name" value="GNAT"/>
    <property type="match status" value="1"/>
</dbReference>